<organism evidence="2 3">
    <name type="scientific">Sporosarcina jeotgali</name>
    <dbReference type="NCBI Taxonomy" id="3020056"/>
    <lineage>
        <taxon>Bacteria</taxon>
        <taxon>Bacillati</taxon>
        <taxon>Bacillota</taxon>
        <taxon>Bacilli</taxon>
        <taxon>Bacillales</taxon>
        <taxon>Caryophanaceae</taxon>
        <taxon>Sporosarcina</taxon>
    </lineage>
</organism>
<accession>A0ABZ0KX27</accession>
<name>A0ABZ0KX27_9BACL</name>
<feature type="region of interest" description="Disordered" evidence="1">
    <location>
        <begin position="39"/>
        <end position="62"/>
    </location>
</feature>
<evidence type="ECO:0000256" key="1">
    <source>
        <dbReference type="SAM" id="MobiDB-lite"/>
    </source>
</evidence>
<reference evidence="2 3" key="1">
    <citation type="submission" date="2023-01" db="EMBL/GenBank/DDBJ databases">
        <title>Sporosarcina sp. nov., isolated from Korean tranditional fermented seafood 'Jeotgal'.</title>
        <authorList>
            <person name="Yang A.-I."/>
        </authorList>
    </citation>
    <scope>NUCLEOTIDE SEQUENCE [LARGE SCALE GENOMIC DNA]</scope>
    <source>
        <strain evidence="2 3">B2O-1</strain>
    </source>
</reference>
<evidence type="ECO:0000313" key="3">
    <source>
        <dbReference type="Proteomes" id="UP001303532"/>
    </source>
</evidence>
<dbReference type="Proteomes" id="UP001303532">
    <property type="component" value="Chromosome"/>
</dbReference>
<gene>
    <name evidence="2" type="ORF">PGH26_02000</name>
</gene>
<keyword evidence="3" id="KW-1185">Reference proteome</keyword>
<sequence length="113" mass="13289">MNDNFPMDFKITLHSADELNRLIDYLAQSEFELCLSPMSNFNESSNERDTSKRKTLQRLTPHSSDLAERARVFLNTKDITDFRAKSSPLDQILKDREDFLKRFIEIRNESKSD</sequence>
<evidence type="ECO:0000313" key="2">
    <source>
        <dbReference type="EMBL" id="WOV84721.1"/>
    </source>
</evidence>
<dbReference type="RefSeq" id="WP_323692367.1">
    <property type="nucleotide sequence ID" value="NZ_CP116341.1"/>
</dbReference>
<protein>
    <submittedName>
        <fullName evidence="2">Uncharacterized protein</fullName>
    </submittedName>
</protein>
<dbReference type="EMBL" id="CP116341">
    <property type="protein sequence ID" value="WOV84721.1"/>
    <property type="molecule type" value="Genomic_DNA"/>
</dbReference>
<proteinExistence type="predicted"/>